<dbReference type="InterPro" id="IPR005151">
    <property type="entry name" value="Tail-specific_protease"/>
</dbReference>
<dbReference type="PANTHER" id="PTHR11261">
    <property type="entry name" value="INTERPHOTORECEPTOR RETINOID-BINDING PROTEIN"/>
    <property type="match status" value="1"/>
</dbReference>
<sequence length="497" mass="53410">MRRGRATGGVGRAVTGAVLLAVSGGLALPSAASASGGAQRGGGAGGAGGDSQAARSLDGVWRMDGYGTVVTVRGGAYQEYQTTAVSCLKGDAAWRTGHSGGAYQYAKESGRTFSLRQGARPHRMSLHVDGSPGDRELRRVGELPADCDPDGDDGSGEPFDPLRTFDVFWHTFAENYPFFAAKGIDWEAARDTYRPRVDADTSRDELFGVFRDMVRPLHDAHVSVEAGATGRFFAVRPGTTMPDETMDARVTSYIEDRDLGGRPLTRYAGGRIGYADLPGDRGYLRISGFLGYSETPTYEANKAALDRALDAILTAERTRKLRGLVIDLRVNGGGADSFGLRLASRLTDRPYFAYAKRARNDPSDPTRFTAPQPQYVTPARAPRYGGPIAVLTGGSTISAGETFTQALMDRPGRTVRIGEHTQGVFSDTLERDLPGGWRINVPNEEFRTRSGQSFDGPGIPPHLYEPVFTEEEFALRRDSAFDRALRVLPSGGAPGAA</sequence>
<feature type="compositionally biased region" description="Basic and acidic residues" evidence="1">
    <location>
        <begin position="132"/>
        <end position="141"/>
    </location>
</feature>
<dbReference type="InterPro" id="IPR029045">
    <property type="entry name" value="ClpP/crotonase-like_dom_sf"/>
</dbReference>
<dbReference type="Proteomes" id="UP000509303">
    <property type="component" value="Chromosome"/>
</dbReference>
<reference evidence="4 5" key="1">
    <citation type="submission" date="2020-06" db="EMBL/GenBank/DDBJ databases">
        <title>Genome mining for natural products.</title>
        <authorList>
            <person name="Zhang B."/>
            <person name="Shi J."/>
            <person name="Ge H."/>
        </authorList>
    </citation>
    <scope>NUCLEOTIDE SEQUENCE [LARGE SCALE GENOMIC DNA]</scope>
    <source>
        <strain evidence="4 5">NA00687</strain>
    </source>
</reference>
<dbReference type="RefSeq" id="WP_176162980.1">
    <property type="nucleotide sequence ID" value="NZ_CP054929.1"/>
</dbReference>
<evidence type="ECO:0000256" key="2">
    <source>
        <dbReference type="SAM" id="SignalP"/>
    </source>
</evidence>
<dbReference type="PANTHER" id="PTHR11261:SF3">
    <property type="entry name" value="RETINOL-BINDING PROTEIN 3"/>
    <property type="match status" value="1"/>
</dbReference>
<dbReference type="GO" id="GO:0008236">
    <property type="term" value="F:serine-type peptidase activity"/>
    <property type="evidence" value="ECO:0007669"/>
    <property type="project" value="InterPro"/>
</dbReference>
<proteinExistence type="predicted"/>
<evidence type="ECO:0000313" key="5">
    <source>
        <dbReference type="Proteomes" id="UP000509303"/>
    </source>
</evidence>
<evidence type="ECO:0000256" key="1">
    <source>
        <dbReference type="SAM" id="MobiDB-lite"/>
    </source>
</evidence>
<accession>A0A7H8NBW5</accession>
<dbReference type="Gene3D" id="3.90.226.10">
    <property type="entry name" value="2-enoyl-CoA Hydratase, Chain A, domain 1"/>
    <property type="match status" value="1"/>
</dbReference>
<dbReference type="AlphaFoldDB" id="A0A7H8NBW5"/>
<keyword evidence="2" id="KW-0732">Signal</keyword>
<evidence type="ECO:0000313" key="4">
    <source>
        <dbReference type="EMBL" id="QKW51258.1"/>
    </source>
</evidence>
<feature type="compositionally biased region" description="Acidic residues" evidence="1">
    <location>
        <begin position="145"/>
        <end position="155"/>
    </location>
</feature>
<dbReference type="EMBL" id="CP054929">
    <property type="protein sequence ID" value="QKW51258.1"/>
    <property type="molecule type" value="Genomic_DNA"/>
</dbReference>
<feature type="region of interest" description="Disordered" evidence="1">
    <location>
        <begin position="32"/>
        <end position="53"/>
    </location>
</feature>
<protein>
    <submittedName>
        <fullName evidence="4">S41 family peptidase</fullName>
    </submittedName>
</protein>
<dbReference type="Gene3D" id="3.30.750.44">
    <property type="match status" value="1"/>
</dbReference>
<gene>
    <name evidence="4" type="ORF">HUT08_18875</name>
</gene>
<dbReference type="CDD" id="cd07563">
    <property type="entry name" value="Peptidase_S41_IRBP"/>
    <property type="match status" value="1"/>
</dbReference>
<evidence type="ECO:0000259" key="3">
    <source>
        <dbReference type="SMART" id="SM00245"/>
    </source>
</evidence>
<keyword evidence="5" id="KW-1185">Reference proteome</keyword>
<name>A0A7H8NBW5_9ACTN</name>
<dbReference type="InterPro" id="IPR028204">
    <property type="entry name" value="Tricorn_C1"/>
</dbReference>
<feature type="region of interest" description="Disordered" evidence="1">
    <location>
        <begin position="127"/>
        <end position="156"/>
    </location>
</feature>
<feature type="signal peptide" evidence="2">
    <location>
        <begin position="1"/>
        <end position="34"/>
    </location>
</feature>
<dbReference type="Pfam" id="PF14684">
    <property type="entry name" value="Tricorn_C1"/>
    <property type="match status" value="1"/>
</dbReference>
<feature type="domain" description="Tail specific protease" evidence="3">
    <location>
        <begin position="247"/>
        <end position="466"/>
    </location>
</feature>
<dbReference type="GO" id="GO:0006508">
    <property type="term" value="P:proteolysis"/>
    <property type="evidence" value="ECO:0007669"/>
    <property type="project" value="InterPro"/>
</dbReference>
<organism evidence="4 5">
    <name type="scientific">Streptomyces buecherae</name>
    <dbReference type="NCBI Taxonomy" id="2763006"/>
    <lineage>
        <taxon>Bacteria</taxon>
        <taxon>Bacillati</taxon>
        <taxon>Actinomycetota</taxon>
        <taxon>Actinomycetes</taxon>
        <taxon>Kitasatosporales</taxon>
        <taxon>Streptomycetaceae</taxon>
        <taxon>Streptomyces</taxon>
    </lineage>
</organism>
<dbReference type="Pfam" id="PF03572">
    <property type="entry name" value="Peptidase_S41"/>
    <property type="match status" value="1"/>
</dbReference>
<feature type="chain" id="PRO_5028804826" evidence="2">
    <location>
        <begin position="35"/>
        <end position="497"/>
    </location>
</feature>
<dbReference type="SUPFAM" id="SSF52096">
    <property type="entry name" value="ClpP/crotonase"/>
    <property type="match status" value="1"/>
</dbReference>
<feature type="compositionally biased region" description="Gly residues" evidence="1">
    <location>
        <begin position="38"/>
        <end position="49"/>
    </location>
</feature>
<dbReference type="SMART" id="SM00245">
    <property type="entry name" value="TSPc"/>
    <property type="match status" value="1"/>
</dbReference>